<evidence type="ECO:0000256" key="1">
    <source>
        <dbReference type="SAM" id="MobiDB-lite"/>
    </source>
</evidence>
<organism evidence="3 4">
    <name type="scientific">Candidatus Clostridium helianthi</name>
    <dbReference type="NCBI Taxonomy" id="3381660"/>
    <lineage>
        <taxon>Bacteria</taxon>
        <taxon>Bacillati</taxon>
        <taxon>Bacillota</taxon>
        <taxon>Clostridia</taxon>
        <taxon>Eubacteriales</taxon>
        <taxon>Clostridiaceae</taxon>
        <taxon>Clostridium</taxon>
    </lineage>
</organism>
<proteinExistence type="predicted"/>
<keyword evidence="2" id="KW-1133">Transmembrane helix</keyword>
<feature type="compositionally biased region" description="Polar residues" evidence="1">
    <location>
        <begin position="195"/>
        <end position="211"/>
    </location>
</feature>
<name>A0ABW8S6P9_9CLOT</name>
<accession>A0ABW8S6P9</accession>
<reference evidence="3 4" key="1">
    <citation type="submission" date="2024-11" db="EMBL/GenBank/DDBJ databases">
        <authorList>
            <person name="Heng Y.C."/>
            <person name="Lim A.C.H."/>
            <person name="Lee J.K.Y."/>
            <person name="Kittelmann S."/>
        </authorList>
    </citation>
    <scope>NUCLEOTIDE SEQUENCE [LARGE SCALE GENOMIC DNA]</scope>
    <source>
        <strain evidence="3 4">WILCCON 0112</strain>
    </source>
</reference>
<feature type="compositionally biased region" description="Basic and acidic residues" evidence="1">
    <location>
        <begin position="212"/>
        <end position="225"/>
    </location>
</feature>
<dbReference type="EMBL" id="JBJIAB010000011">
    <property type="protein sequence ID" value="MFL0165579.1"/>
    <property type="molecule type" value="Genomic_DNA"/>
</dbReference>
<comment type="caution">
    <text evidence="3">The sequence shown here is derived from an EMBL/GenBank/DDBJ whole genome shotgun (WGS) entry which is preliminary data.</text>
</comment>
<gene>
    <name evidence="3" type="ORF">ACJDTP_10915</name>
</gene>
<keyword evidence="2" id="KW-0812">Transmembrane</keyword>
<feature type="transmembrane region" description="Helical" evidence="2">
    <location>
        <begin position="12"/>
        <end position="31"/>
    </location>
</feature>
<sequence length="225" mass="24621">MNTNLQNQIINELIIIGGILAPLLAALRAMWKSKLNELAESKIKSIKNEDLRNAAQAAYDTLQDLIPQEITNAEIALKPAILQAIADGKATKDELGKLNDIVKDKVLSQLTDDAKKALEAKIPDINSYLTSKVETVLSKLKLDPSSVVSKTIIPEPSESNKEPQTVSLEEYQKLLNENAQLIAQVESAKAIFNGDKTNNQNIDISTNINSSEELKDTSKSDEVEA</sequence>
<evidence type="ECO:0000313" key="4">
    <source>
        <dbReference type="Proteomes" id="UP001623600"/>
    </source>
</evidence>
<dbReference type="Proteomes" id="UP001623600">
    <property type="component" value="Unassembled WGS sequence"/>
</dbReference>
<keyword evidence="2" id="KW-0472">Membrane</keyword>
<evidence type="ECO:0000256" key="2">
    <source>
        <dbReference type="SAM" id="Phobius"/>
    </source>
</evidence>
<feature type="region of interest" description="Disordered" evidence="1">
    <location>
        <begin position="195"/>
        <end position="225"/>
    </location>
</feature>
<keyword evidence="4" id="KW-1185">Reference proteome</keyword>
<evidence type="ECO:0000313" key="3">
    <source>
        <dbReference type="EMBL" id="MFL0165579.1"/>
    </source>
</evidence>
<protein>
    <submittedName>
        <fullName evidence="3">Uncharacterized protein</fullName>
    </submittedName>
</protein>
<dbReference type="RefSeq" id="WP_406761191.1">
    <property type="nucleotide sequence ID" value="NZ_JBJIAB010000011.1"/>
</dbReference>